<comment type="caution">
    <text evidence="2">The sequence shown here is derived from an EMBL/GenBank/DDBJ whole genome shotgun (WGS) entry which is preliminary data.</text>
</comment>
<keyword evidence="3" id="KW-1185">Reference proteome</keyword>
<evidence type="ECO:0000256" key="1">
    <source>
        <dbReference type="SAM" id="MobiDB-lite"/>
    </source>
</evidence>
<accession>A0ABT6JNI5</accession>
<name>A0ABT6JNI5_9GAMM</name>
<organism evidence="2 3">
    <name type="scientific">Luteimonas rhizosphaericola</name>
    <dbReference type="NCBI Taxonomy" id="3042024"/>
    <lineage>
        <taxon>Bacteria</taxon>
        <taxon>Pseudomonadati</taxon>
        <taxon>Pseudomonadota</taxon>
        <taxon>Gammaproteobacteria</taxon>
        <taxon>Lysobacterales</taxon>
        <taxon>Lysobacteraceae</taxon>
        <taxon>Luteimonas</taxon>
    </lineage>
</organism>
<dbReference type="EMBL" id="JARXRN010000028">
    <property type="protein sequence ID" value="MDH5831631.1"/>
    <property type="molecule type" value="Genomic_DNA"/>
</dbReference>
<feature type="region of interest" description="Disordered" evidence="1">
    <location>
        <begin position="105"/>
        <end position="138"/>
    </location>
</feature>
<evidence type="ECO:0000313" key="2">
    <source>
        <dbReference type="EMBL" id="MDH5831631.1"/>
    </source>
</evidence>
<gene>
    <name evidence="2" type="ORF">QFW80_13995</name>
</gene>
<reference evidence="2 3" key="1">
    <citation type="submission" date="2023-04" db="EMBL/GenBank/DDBJ databases">
        <title>Luteimonas sp. M1R5S18.</title>
        <authorList>
            <person name="Sun J.-Q."/>
        </authorList>
    </citation>
    <scope>NUCLEOTIDE SEQUENCE [LARGE SCALE GENOMIC DNA]</scope>
    <source>
        <strain evidence="2 3">M1R5S18</strain>
    </source>
</reference>
<protein>
    <submittedName>
        <fullName evidence="2">Uncharacterized protein</fullName>
    </submittedName>
</protein>
<proteinExistence type="predicted"/>
<dbReference type="Proteomes" id="UP001156831">
    <property type="component" value="Unassembled WGS sequence"/>
</dbReference>
<dbReference type="RefSeq" id="WP_280602591.1">
    <property type="nucleotide sequence ID" value="NZ_JARXRN010000028.1"/>
</dbReference>
<sequence>MRIAVNGRLCVHLCGLPRRAVTHGRMRGRAALRRRGVGGLAVAVRVVLRGGRCVRRVPGMGRMADGPAAISGPTMIGVAGLSVVSGMVDLRGVLRVPTLLRGGGERCEPEQEQGQCARMPAHAPSSTRTSRIIPASMW</sequence>
<evidence type="ECO:0000313" key="3">
    <source>
        <dbReference type="Proteomes" id="UP001156831"/>
    </source>
</evidence>